<dbReference type="OrthoDB" id="9811721at2"/>
<evidence type="ECO:0000256" key="5">
    <source>
        <dbReference type="ARBA" id="ARBA00022692"/>
    </source>
</evidence>
<keyword evidence="10" id="KW-1185">Reference proteome</keyword>
<name>A0A1A5YJ14_9BACL</name>
<dbReference type="STRING" id="1844972.A7K91_13515"/>
<feature type="transmembrane region" description="Helical" evidence="8">
    <location>
        <begin position="92"/>
        <end position="114"/>
    </location>
</feature>
<dbReference type="PANTHER" id="PTHR30472">
    <property type="entry name" value="FERRIC ENTEROBACTIN TRANSPORT SYSTEM PERMEASE PROTEIN"/>
    <property type="match status" value="1"/>
</dbReference>
<dbReference type="EMBL" id="LYPA01000054">
    <property type="protein sequence ID" value="OBR65601.1"/>
    <property type="molecule type" value="Genomic_DNA"/>
</dbReference>
<dbReference type="InterPro" id="IPR037294">
    <property type="entry name" value="ABC_BtuC-like"/>
</dbReference>
<feature type="transmembrane region" description="Helical" evidence="8">
    <location>
        <begin position="284"/>
        <end position="306"/>
    </location>
</feature>
<feature type="transmembrane region" description="Helical" evidence="8">
    <location>
        <begin position="67"/>
        <end position="86"/>
    </location>
</feature>
<evidence type="ECO:0000256" key="8">
    <source>
        <dbReference type="SAM" id="Phobius"/>
    </source>
</evidence>
<comment type="similarity">
    <text evidence="2">Belongs to the binding-protein-dependent transport system permease family. FecCD subfamily.</text>
</comment>
<feature type="transmembrane region" description="Helical" evidence="8">
    <location>
        <begin position="244"/>
        <end position="272"/>
    </location>
</feature>
<proteinExistence type="inferred from homology"/>
<dbReference type="RefSeq" id="WP_068682841.1">
    <property type="nucleotide sequence ID" value="NZ_LYPA01000054.1"/>
</dbReference>
<evidence type="ECO:0000256" key="6">
    <source>
        <dbReference type="ARBA" id="ARBA00022989"/>
    </source>
</evidence>
<dbReference type="Gene3D" id="1.10.3470.10">
    <property type="entry name" value="ABC transporter involved in vitamin B12 uptake, BtuC"/>
    <property type="match status" value="1"/>
</dbReference>
<comment type="caution">
    <text evidence="9">The sequence shown here is derived from an EMBL/GenBank/DDBJ whole genome shotgun (WGS) entry which is preliminary data.</text>
</comment>
<dbReference type="CDD" id="cd06550">
    <property type="entry name" value="TM_ABC_iron-siderophores_like"/>
    <property type="match status" value="1"/>
</dbReference>
<comment type="subcellular location">
    <subcellularLocation>
        <location evidence="1">Cell membrane</location>
        <topology evidence="1">Multi-pass membrane protein</topology>
    </subcellularLocation>
</comment>
<keyword evidence="3" id="KW-0813">Transport</keyword>
<dbReference type="Proteomes" id="UP000092024">
    <property type="component" value="Unassembled WGS sequence"/>
</dbReference>
<evidence type="ECO:0000256" key="2">
    <source>
        <dbReference type="ARBA" id="ARBA00007935"/>
    </source>
</evidence>
<keyword evidence="6 8" id="KW-1133">Transmembrane helix</keyword>
<dbReference type="SUPFAM" id="SSF81345">
    <property type="entry name" value="ABC transporter involved in vitamin B12 uptake, BtuC"/>
    <property type="match status" value="1"/>
</dbReference>
<organism evidence="9 10">
    <name type="scientific">Paenibacillus oryzae</name>
    <dbReference type="NCBI Taxonomy" id="1844972"/>
    <lineage>
        <taxon>Bacteria</taxon>
        <taxon>Bacillati</taxon>
        <taxon>Bacillota</taxon>
        <taxon>Bacilli</taxon>
        <taxon>Bacillales</taxon>
        <taxon>Paenibacillaceae</taxon>
        <taxon>Paenibacillus</taxon>
    </lineage>
</organism>
<dbReference type="AlphaFoldDB" id="A0A1A5YJ14"/>
<dbReference type="GO" id="GO:0005886">
    <property type="term" value="C:plasma membrane"/>
    <property type="evidence" value="ECO:0007669"/>
    <property type="project" value="UniProtKB-SubCell"/>
</dbReference>
<dbReference type="InterPro" id="IPR000522">
    <property type="entry name" value="ABC_transptr_permease_BtuC"/>
</dbReference>
<gene>
    <name evidence="9" type="ORF">A7K91_13515</name>
</gene>
<keyword evidence="4" id="KW-1003">Cell membrane</keyword>
<sequence length="336" mass="34696">MHSKRNRNPKLLAGLATGVAVLLFVMLFSVLRGIQSFGVRELWQAYALFDGSNEHLLISTVRMPRTLIAAAVGASLAMAGVIMQVLTRNPLASPSVFGINAGASLCVVAALVLYGSSLTIGGMIPIALAGAAVTAVIVFVLGSLGGGKLDTARLTLAGASIAAFSASLTSGLILLNGQALEDALFWMIGSVSGRKLEHLQQVLPYMSLGWLVALGIGPSLNVMALGDDNAKGLGMRLKLVQSLAAAAVILLAGSSVAAAGPIAFVGLMVPHVCRAIAGEDHRWLLPYSAVAGALLLVGADLLSRFVLMPREVPVGIATALLGVPFLIAIARRRKHD</sequence>
<dbReference type="FunFam" id="1.10.3470.10:FF:000001">
    <property type="entry name" value="Vitamin B12 ABC transporter permease BtuC"/>
    <property type="match status" value="1"/>
</dbReference>
<feature type="transmembrane region" description="Helical" evidence="8">
    <location>
        <begin position="156"/>
        <end position="175"/>
    </location>
</feature>
<dbReference type="PANTHER" id="PTHR30472:SF1">
    <property type="entry name" value="FE(3+) DICITRATE TRANSPORT SYSTEM PERMEASE PROTEIN FECC-RELATED"/>
    <property type="match status" value="1"/>
</dbReference>
<evidence type="ECO:0000256" key="7">
    <source>
        <dbReference type="ARBA" id="ARBA00023136"/>
    </source>
</evidence>
<evidence type="ECO:0000313" key="10">
    <source>
        <dbReference type="Proteomes" id="UP000092024"/>
    </source>
</evidence>
<dbReference type="GO" id="GO:0022857">
    <property type="term" value="F:transmembrane transporter activity"/>
    <property type="evidence" value="ECO:0007669"/>
    <property type="project" value="InterPro"/>
</dbReference>
<feature type="transmembrane region" description="Helical" evidence="8">
    <location>
        <begin position="312"/>
        <end position="330"/>
    </location>
</feature>
<feature type="transmembrane region" description="Helical" evidence="8">
    <location>
        <begin position="202"/>
        <end position="224"/>
    </location>
</feature>
<reference evidence="9 10" key="1">
    <citation type="submission" date="2016-05" db="EMBL/GenBank/DDBJ databases">
        <title>Paenibacillus oryzae. sp. nov., isolated from the rice root.</title>
        <authorList>
            <person name="Zhang J."/>
            <person name="Zhang X."/>
        </authorList>
    </citation>
    <scope>NUCLEOTIDE SEQUENCE [LARGE SCALE GENOMIC DNA]</scope>
    <source>
        <strain evidence="9 10">1DrF-4</strain>
    </source>
</reference>
<protein>
    <submittedName>
        <fullName evidence="9">Iron ABC transporter</fullName>
    </submittedName>
</protein>
<keyword evidence="5 8" id="KW-0812">Transmembrane</keyword>
<evidence type="ECO:0000256" key="3">
    <source>
        <dbReference type="ARBA" id="ARBA00022448"/>
    </source>
</evidence>
<evidence type="ECO:0000256" key="1">
    <source>
        <dbReference type="ARBA" id="ARBA00004651"/>
    </source>
</evidence>
<dbReference type="GO" id="GO:0033214">
    <property type="term" value="P:siderophore-iron import into cell"/>
    <property type="evidence" value="ECO:0007669"/>
    <property type="project" value="TreeGrafter"/>
</dbReference>
<evidence type="ECO:0000256" key="4">
    <source>
        <dbReference type="ARBA" id="ARBA00022475"/>
    </source>
</evidence>
<accession>A0A1A5YJ14</accession>
<feature type="transmembrane region" description="Helical" evidence="8">
    <location>
        <begin position="12"/>
        <end position="31"/>
    </location>
</feature>
<feature type="transmembrane region" description="Helical" evidence="8">
    <location>
        <begin position="126"/>
        <end position="144"/>
    </location>
</feature>
<keyword evidence="7 8" id="KW-0472">Membrane</keyword>
<dbReference type="Pfam" id="PF01032">
    <property type="entry name" value="FecCD"/>
    <property type="match status" value="1"/>
</dbReference>
<evidence type="ECO:0000313" key="9">
    <source>
        <dbReference type="EMBL" id="OBR65601.1"/>
    </source>
</evidence>